<accession>A0ACC1J5A0</accession>
<dbReference type="EMBL" id="JANBPW010003231">
    <property type="protein sequence ID" value="KAJ1938277.1"/>
    <property type="molecule type" value="Genomic_DNA"/>
</dbReference>
<comment type="caution">
    <text evidence="1">The sequence shown here is derived from an EMBL/GenBank/DDBJ whole genome shotgun (WGS) entry which is preliminary data.</text>
</comment>
<evidence type="ECO:0000313" key="1">
    <source>
        <dbReference type="EMBL" id="KAJ1938277.1"/>
    </source>
</evidence>
<name>A0ACC1J5A0_9FUNG</name>
<protein>
    <submittedName>
        <fullName evidence="1">Glucose repression mediator protein</fullName>
    </submittedName>
</protein>
<gene>
    <name evidence="1" type="primary">SSN6</name>
    <name evidence="1" type="ORF">FBU59_004489</name>
</gene>
<evidence type="ECO:0000313" key="2">
    <source>
        <dbReference type="Proteomes" id="UP001150603"/>
    </source>
</evidence>
<keyword evidence="2" id="KW-1185">Reference proteome</keyword>
<organism evidence="1 2">
    <name type="scientific">Linderina macrospora</name>
    <dbReference type="NCBI Taxonomy" id="4868"/>
    <lineage>
        <taxon>Eukaryota</taxon>
        <taxon>Fungi</taxon>
        <taxon>Fungi incertae sedis</taxon>
        <taxon>Zoopagomycota</taxon>
        <taxon>Kickxellomycotina</taxon>
        <taxon>Kickxellomycetes</taxon>
        <taxon>Kickxellales</taxon>
        <taxon>Kickxellaceae</taxon>
        <taxon>Linderina</taxon>
    </lineage>
</organism>
<dbReference type="Proteomes" id="UP001150603">
    <property type="component" value="Unassembled WGS sequence"/>
</dbReference>
<reference evidence="1" key="1">
    <citation type="submission" date="2022-07" db="EMBL/GenBank/DDBJ databases">
        <title>Phylogenomic reconstructions and comparative analyses of Kickxellomycotina fungi.</title>
        <authorList>
            <person name="Reynolds N.K."/>
            <person name="Stajich J.E."/>
            <person name="Barry K."/>
            <person name="Grigoriev I.V."/>
            <person name="Crous P."/>
            <person name="Smith M.E."/>
        </authorList>
    </citation>
    <scope>NUCLEOTIDE SEQUENCE</scope>
    <source>
        <strain evidence="1">NRRL 5244</strain>
    </source>
</reference>
<feature type="non-terminal residue" evidence="1">
    <location>
        <position position="587"/>
    </location>
</feature>
<sequence>EVWFDLGALYEACNNQVNDAIDAYTRAAELDRTNSIIEQRLEVLRRMQAGQPVPTGASQGPAPIDPPTGPTTAGQPNAPGGPSGESGPHGSVPGSLGAPPMAGPAGSGVPQPPEQHMRHPSESQRGGPPPPGMQQQQHPGQGAMQPMPQQQHQQQPPAPAQQKMPPQHQQGGAPMPGGRPGYIDEGAPAAPYGGRYDGPPRSEAATSGGAPIPSPHYPMQQGPQAGAGPYQAGAAPYTSAPYAQPPTSRPYSTSSQPPSAGVYGPQPQQQGAQYRPGDERREPSRTGSPMVPQQQQFQRQQPPPPHQTTSSSERTPTSGTFHPGSVNGYGPYPGQPALSDTRRHSRSPSQPQSATYRQQQQQQRQIDEKPAIYGNRFPENTNMPPPTSLPSFSQDAPRSELRTPVAAADRDGDATALKSASPTKVSPSKSPVSADTPASQSSSAIASASMAAAPISLPQVAMPTPTSASSDGHGNALSGPTAAPIRLPPVQFGGNGNFGSPSNRSPLNAVSSASQQAAADDATKSGGSGPLSLASAITTDDDNEGSAINSLMSLSNVATTMTSRPQSTPAQQQPISPRAQDAAAAAA</sequence>
<feature type="non-terminal residue" evidence="1">
    <location>
        <position position="1"/>
    </location>
</feature>
<proteinExistence type="predicted"/>